<dbReference type="Pfam" id="PF17759">
    <property type="entry name" value="tRNA_synthFbeta"/>
    <property type="match status" value="1"/>
</dbReference>
<comment type="catalytic activity">
    <reaction evidence="2">
        <text>tRNA(Phe) + L-phenylalanine + ATP = L-phenylalanyl-tRNA(Phe) + AMP + diphosphate + H(+)</text>
        <dbReference type="Rhea" id="RHEA:19413"/>
        <dbReference type="Rhea" id="RHEA-COMP:9668"/>
        <dbReference type="Rhea" id="RHEA-COMP:9699"/>
        <dbReference type="ChEBI" id="CHEBI:15378"/>
        <dbReference type="ChEBI" id="CHEBI:30616"/>
        <dbReference type="ChEBI" id="CHEBI:33019"/>
        <dbReference type="ChEBI" id="CHEBI:58095"/>
        <dbReference type="ChEBI" id="CHEBI:78442"/>
        <dbReference type="ChEBI" id="CHEBI:78531"/>
        <dbReference type="ChEBI" id="CHEBI:456215"/>
        <dbReference type="EC" id="6.1.1.20"/>
    </reaction>
</comment>
<name>A0A9W8AHU4_9FUNG</name>
<dbReference type="Proteomes" id="UP001150925">
    <property type="component" value="Unassembled WGS sequence"/>
</dbReference>
<dbReference type="OrthoDB" id="1698572at2759"/>
<dbReference type="InterPro" id="IPR041616">
    <property type="entry name" value="PheRS_beta_core"/>
</dbReference>
<organism evidence="4 5">
    <name type="scientific">Dispira parvispora</name>
    <dbReference type="NCBI Taxonomy" id="1520584"/>
    <lineage>
        <taxon>Eukaryota</taxon>
        <taxon>Fungi</taxon>
        <taxon>Fungi incertae sedis</taxon>
        <taxon>Zoopagomycota</taxon>
        <taxon>Kickxellomycotina</taxon>
        <taxon>Dimargaritomycetes</taxon>
        <taxon>Dimargaritales</taxon>
        <taxon>Dimargaritaceae</taxon>
        <taxon>Dispira</taxon>
    </lineage>
</organism>
<evidence type="ECO:0000256" key="1">
    <source>
        <dbReference type="ARBA" id="ARBA00011209"/>
    </source>
</evidence>
<keyword evidence="5" id="KW-1185">Reference proteome</keyword>
<dbReference type="InterPro" id="IPR045864">
    <property type="entry name" value="aa-tRNA-synth_II/BPL/LPL"/>
</dbReference>
<comment type="caution">
    <text evidence="4">The sequence shown here is derived from an EMBL/GenBank/DDBJ whole genome shotgun (WGS) entry which is preliminary data.</text>
</comment>
<protein>
    <submittedName>
        <fullName evidence="4">Phenylalanine--tRNA ligase subunit beta</fullName>
        <ecNumber evidence="4">6.1.1.20</ecNumber>
    </submittedName>
</protein>
<dbReference type="AlphaFoldDB" id="A0A9W8AHU4"/>
<proteinExistence type="predicted"/>
<sequence>MEDVAIAYGYNNIPKTFPACSTVGAPFPINKLSDQVRREIALSGFSEIVPLILCSHDENFRFLRKADPGNEAVLLANPKTVEYQVVRTSLLPGALKTIHSNRKHALPVQVFEVSDVVYKDETQSRRARNERHVCAMYCGKTSGFETIHGLLDRIMQMLAVTLVPEEGSAMGYFIKESEHPSYFPGRSANIYYRGPRARSALEPQAHFTDDVATSTQTPVETSLIGNFGIIHPEVLMNFDIDYPCSALEFNLEPFL</sequence>
<evidence type="ECO:0000313" key="5">
    <source>
        <dbReference type="Proteomes" id="UP001150925"/>
    </source>
</evidence>
<accession>A0A9W8AHU4</accession>
<dbReference type="PANTHER" id="PTHR10947:SF0">
    <property type="entry name" value="PHENYLALANINE--TRNA LIGASE BETA SUBUNIT"/>
    <property type="match status" value="1"/>
</dbReference>
<feature type="domain" description="Phenylalanyl tRNA synthetase beta chain core" evidence="3">
    <location>
        <begin position="13"/>
        <end position="251"/>
    </location>
</feature>
<keyword evidence="4" id="KW-0436">Ligase</keyword>
<dbReference type="PANTHER" id="PTHR10947">
    <property type="entry name" value="PHENYLALANYL-TRNA SYNTHETASE BETA CHAIN AND LEUCINE-RICH REPEAT-CONTAINING PROTEIN 47"/>
    <property type="match status" value="1"/>
</dbReference>
<evidence type="ECO:0000313" key="4">
    <source>
        <dbReference type="EMBL" id="KAJ1950644.1"/>
    </source>
</evidence>
<dbReference type="GO" id="GO:0004826">
    <property type="term" value="F:phenylalanine-tRNA ligase activity"/>
    <property type="evidence" value="ECO:0007669"/>
    <property type="project" value="UniProtKB-EC"/>
</dbReference>
<dbReference type="GO" id="GO:0006432">
    <property type="term" value="P:phenylalanyl-tRNA aminoacylation"/>
    <property type="evidence" value="ECO:0007669"/>
    <property type="project" value="InterPro"/>
</dbReference>
<dbReference type="InterPro" id="IPR045060">
    <property type="entry name" value="Phe-tRNA-ligase_IIc_bsu"/>
</dbReference>
<dbReference type="Gene3D" id="3.30.930.10">
    <property type="entry name" value="Bira Bifunctional Protein, Domain 2"/>
    <property type="match status" value="1"/>
</dbReference>
<dbReference type="EC" id="6.1.1.20" evidence="4"/>
<reference evidence="4" key="1">
    <citation type="submission" date="2022-07" db="EMBL/GenBank/DDBJ databases">
        <title>Phylogenomic reconstructions and comparative analyses of Kickxellomycotina fungi.</title>
        <authorList>
            <person name="Reynolds N.K."/>
            <person name="Stajich J.E."/>
            <person name="Barry K."/>
            <person name="Grigoriev I.V."/>
            <person name="Crous P."/>
            <person name="Smith M.E."/>
        </authorList>
    </citation>
    <scope>NUCLEOTIDE SEQUENCE</scope>
    <source>
        <strain evidence="4">RSA 1196</strain>
    </source>
</reference>
<gene>
    <name evidence="4" type="primary">FRS1_2</name>
    <name evidence="4" type="ORF">IWQ62_006536</name>
</gene>
<evidence type="ECO:0000259" key="3">
    <source>
        <dbReference type="Pfam" id="PF17759"/>
    </source>
</evidence>
<dbReference type="FunFam" id="3.30.930.10:FF:000059">
    <property type="entry name" value="phenylalanine--tRNA ligase beta subunit"/>
    <property type="match status" value="1"/>
</dbReference>
<dbReference type="GO" id="GO:0009328">
    <property type="term" value="C:phenylalanine-tRNA ligase complex"/>
    <property type="evidence" value="ECO:0007669"/>
    <property type="project" value="TreeGrafter"/>
</dbReference>
<dbReference type="SUPFAM" id="SSF55681">
    <property type="entry name" value="Class II aaRS and biotin synthetases"/>
    <property type="match status" value="1"/>
</dbReference>
<comment type="subunit">
    <text evidence="1">Tetramer of two alpha and two beta subunits.</text>
</comment>
<dbReference type="EMBL" id="JANBPY010003681">
    <property type="protein sequence ID" value="KAJ1950644.1"/>
    <property type="molecule type" value="Genomic_DNA"/>
</dbReference>
<dbReference type="CDD" id="cd00769">
    <property type="entry name" value="PheRS_beta_core"/>
    <property type="match status" value="1"/>
</dbReference>
<evidence type="ECO:0000256" key="2">
    <source>
        <dbReference type="ARBA" id="ARBA00049255"/>
    </source>
</evidence>